<dbReference type="CDD" id="cd04604">
    <property type="entry name" value="CBS_pair_SIS_assoc"/>
    <property type="match status" value="1"/>
</dbReference>
<dbReference type="InterPro" id="IPR000644">
    <property type="entry name" value="CBS_dom"/>
</dbReference>
<dbReference type="PANTHER" id="PTHR42745">
    <property type="match status" value="1"/>
</dbReference>
<dbReference type="PROSITE" id="PS51464">
    <property type="entry name" value="SIS"/>
    <property type="match status" value="1"/>
</dbReference>
<dbReference type="InterPro" id="IPR050986">
    <property type="entry name" value="GutQ/KpsF_isomerases"/>
</dbReference>
<evidence type="ECO:0000256" key="4">
    <source>
        <dbReference type="PROSITE-ProRule" id="PRU00703"/>
    </source>
</evidence>
<evidence type="ECO:0000256" key="5">
    <source>
        <dbReference type="SAM" id="MobiDB-lite"/>
    </source>
</evidence>
<dbReference type="GO" id="GO:0005975">
    <property type="term" value="P:carbohydrate metabolic process"/>
    <property type="evidence" value="ECO:0007669"/>
    <property type="project" value="InterPro"/>
</dbReference>
<dbReference type="InterPro" id="IPR035474">
    <property type="entry name" value="SIS_Kpsf"/>
</dbReference>
<dbReference type="SUPFAM" id="SSF53697">
    <property type="entry name" value="SIS domain"/>
    <property type="match status" value="1"/>
</dbReference>
<name>A0A839Z844_9HYPH</name>
<dbReference type="CDD" id="cd05014">
    <property type="entry name" value="SIS_Kpsf"/>
    <property type="match status" value="1"/>
</dbReference>
<keyword evidence="3 4" id="KW-0129">CBS domain</keyword>
<dbReference type="EC" id="5.3.1.13" evidence="8"/>
<dbReference type="EMBL" id="JACICD010000001">
    <property type="protein sequence ID" value="MBB3770428.1"/>
    <property type="molecule type" value="Genomic_DNA"/>
</dbReference>
<dbReference type="PROSITE" id="PS51371">
    <property type="entry name" value="CBS"/>
    <property type="match status" value="2"/>
</dbReference>
<feature type="compositionally biased region" description="Basic and acidic residues" evidence="5">
    <location>
        <begin position="21"/>
        <end position="32"/>
    </location>
</feature>
<feature type="compositionally biased region" description="Polar residues" evidence="5">
    <location>
        <begin position="41"/>
        <end position="51"/>
    </location>
</feature>
<dbReference type="InterPro" id="IPR046342">
    <property type="entry name" value="CBS_dom_sf"/>
</dbReference>
<dbReference type="NCBIfam" id="TIGR00393">
    <property type="entry name" value="kpsF"/>
    <property type="match status" value="1"/>
</dbReference>
<gene>
    <name evidence="8" type="ORF">FHS55_001014</name>
</gene>
<proteinExistence type="inferred from homology"/>
<dbReference type="Pfam" id="PF01380">
    <property type="entry name" value="SIS"/>
    <property type="match status" value="1"/>
</dbReference>
<feature type="domain" description="CBS" evidence="6">
    <location>
        <begin position="337"/>
        <end position="388"/>
    </location>
</feature>
<dbReference type="Pfam" id="PF00571">
    <property type="entry name" value="CBS"/>
    <property type="match status" value="2"/>
</dbReference>
<feature type="domain" description="SIS" evidence="7">
    <location>
        <begin position="104"/>
        <end position="247"/>
    </location>
</feature>
<keyword evidence="9" id="KW-1185">Reference proteome</keyword>
<dbReference type="PANTHER" id="PTHR42745:SF1">
    <property type="entry name" value="ARABINOSE 5-PHOSPHATE ISOMERASE KDSD"/>
    <property type="match status" value="1"/>
</dbReference>
<dbReference type="GO" id="GO:0019146">
    <property type="term" value="F:arabinose-5-phosphate isomerase activity"/>
    <property type="evidence" value="ECO:0007669"/>
    <property type="project" value="UniProtKB-EC"/>
</dbReference>
<evidence type="ECO:0000259" key="6">
    <source>
        <dbReference type="PROSITE" id="PS51371"/>
    </source>
</evidence>
<evidence type="ECO:0000313" key="8">
    <source>
        <dbReference type="EMBL" id="MBB3770428.1"/>
    </source>
</evidence>
<dbReference type="GO" id="GO:1901135">
    <property type="term" value="P:carbohydrate derivative metabolic process"/>
    <property type="evidence" value="ECO:0007669"/>
    <property type="project" value="InterPro"/>
</dbReference>
<accession>A0A839Z844</accession>
<comment type="similarity">
    <text evidence="1">Belongs to the SIS family. GutQ/KpsF subfamily.</text>
</comment>
<dbReference type="FunFam" id="3.40.50.10490:FF:000011">
    <property type="entry name" value="Arabinose 5-phosphate isomerase"/>
    <property type="match status" value="1"/>
</dbReference>
<dbReference type="Gene3D" id="3.40.50.10490">
    <property type="entry name" value="Glucose-6-phosphate isomerase like protein, domain 1"/>
    <property type="match status" value="1"/>
</dbReference>
<dbReference type="InterPro" id="IPR004800">
    <property type="entry name" value="KdsD/KpsF-type"/>
</dbReference>
<feature type="region of interest" description="Disordered" evidence="5">
    <location>
        <begin position="1"/>
        <end position="62"/>
    </location>
</feature>
<organism evidence="8 9">
    <name type="scientific">Ancylobacter tetraedralis</name>
    <dbReference type="NCBI Taxonomy" id="217068"/>
    <lineage>
        <taxon>Bacteria</taxon>
        <taxon>Pseudomonadati</taxon>
        <taxon>Pseudomonadota</taxon>
        <taxon>Alphaproteobacteria</taxon>
        <taxon>Hyphomicrobiales</taxon>
        <taxon>Xanthobacteraceae</taxon>
        <taxon>Ancylobacter</taxon>
    </lineage>
</organism>
<evidence type="ECO:0000313" key="9">
    <source>
        <dbReference type="Proteomes" id="UP000533469"/>
    </source>
</evidence>
<keyword evidence="8" id="KW-0413">Isomerase</keyword>
<feature type="compositionally biased region" description="Polar residues" evidence="5">
    <location>
        <begin position="1"/>
        <end position="12"/>
    </location>
</feature>
<keyword evidence="2" id="KW-0677">Repeat</keyword>
<dbReference type="RefSeq" id="WP_246339820.1">
    <property type="nucleotide sequence ID" value="NZ_JACICD010000001.1"/>
</dbReference>
<dbReference type="AlphaFoldDB" id="A0A839Z844"/>
<dbReference type="InterPro" id="IPR001347">
    <property type="entry name" value="SIS_dom"/>
</dbReference>
<dbReference type="Gene3D" id="3.10.580.10">
    <property type="entry name" value="CBS-domain"/>
    <property type="match status" value="1"/>
</dbReference>
<feature type="domain" description="CBS" evidence="6">
    <location>
        <begin position="272"/>
        <end position="331"/>
    </location>
</feature>
<evidence type="ECO:0000256" key="2">
    <source>
        <dbReference type="ARBA" id="ARBA00022737"/>
    </source>
</evidence>
<comment type="caution">
    <text evidence="8">The sequence shown here is derived from an EMBL/GenBank/DDBJ whole genome shotgun (WGS) entry which is preliminary data.</text>
</comment>
<evidence type="ECO:0000256" key="3">
    <source>
        <dbReference type="ARBA" id="ARBA00023122"/>
    </source>
</evidence>
<dbReference type="InterPro" id="IPR046348">
    <property type="entry name" value="SIS_dom_sf"/>
</dbReference>
<protein>
    <submittedName>
        <fullName evidence="8">Arabinose-5-phosphate isomerase</fullName>
        <ecNumber evidence="8">5.3.1.13</ecNumber>
    </submittedName>
</protein>
<dbReference type="GO" id="GO:0097367">
    <property type="term" value="F:carbohydrate derivative binding"/>
    <property type="evidence" value="ECO:0007669"/>
    <property type="project" value="InterPro"/>
</dbReference>
<evidence type="ECO:0000259" key="7">
    <source>
        <dbReference type="PROSITE" id="PS51464"/>
    </source>
</evidence>
<dbReference type="Proteomes" id="UP000533469">
    <property type="component" value="Unassembled WGS sequence"/>
</dbReference>
<reference evidence="8 9" key="1">
    <citation type="submission" date="2020-08" db="EMBL/GenBank/DDBJ databases">
        <title>Genomic Encyclopedia of Type Strains, Phase IV (KMG-IV): sequencing the most valuable type-strain genomes for metagenomic binning, comparative biology and taxonomic classification.</title>
        <authorList>
            <person name="Goeker M."/>
        </authorList>
    </citation>
    <scope>NUCLEOTIDE SEQUENCE [LARGE SCALE GENOMIC DNA]</scope>
    <source>
        <strain evidence="8 9">DSM 5895</strain>
    </source>
</reference>
<sequence length="388" mass="39847">MTAQGSITQDVTAANLPSEGRPVREASPRDPARAAPASGDVGQSTGQSTDLSGGVPAVEGGPVDAATLDSVRTSALRTLAIEARALAALTASVEGALGDAIARAAQIVEAARGRIIVTGMGKSGHIGRKLAATFASTGTPALFLHAAEASHGDLGMVTPDDVLLAISWSGETAELSDIVHYAGRFAVPLLAMTSRAESSLGRAADVVLALPRVEEACPNGLAPTSSTLIQLALGDALAVALLQRRGFSASDFRVFHPGGKLGARLLKVADLMHRDEALPLVRLGTPMAEALIEITGKRFGCCGVVDATGHLVGIVTDGDLRRHMSAALLAQPVENVMTRSPLVVEPAELASAALGLMNRRPVTVVFAVAERTPVGILHIHDILRAGVI</sequence>
<evidence type="ECO:0000256" key="1">
    <source>
        <dbReference type="ARBA" id="ARBA00008165"/>
    </source>
</evidence>